<organism evidence="2 3">
    <name type="scientific">Candidatus Limenecus avicola</name>
    <dbReference type="NCBI Taxonomy" id="2840847"/>
    <lineage>
        <taxon>Bacteria</taxon>
        <taxon>Bacillati</taxon>
        <taxon>Bacillota</taxon>
        <taxon>Clostridia</taxon>
        <taxon>Eubacteriales</taxon>
        <taxon>Clostridiaceae</taxon>
        <taxon>Clostridiaceae incertae sedis</taxon>
        <taxon>Candidatus Limenecus</taxon>
    </lineage>
</organism>
<comment type="caution">
    <text evidence="2">The sequence shown here is derived from an EMBL/GenBank/DDBJ whole genome shotgun (WGS) entry which is preliminary data.</text>
</comment>
<evidence type="ECO:0000313" key="3">
    <source>
        <dbReference type="Proteomes" id="UP000886748"/>
    </source>
</evidence>
<name>A0A9D1N1V9_9CLOT</name>
<dbReference type="Pfam" id="PF05133">
    <property type="entry name" value="SPP1_portal"/>
    <property type="match status" value="1"/>
</dbReference>
<dbReference type="InterPro" id="IPR021145">
    <property type="entry name" value="Portal_protein_SPP1_Gp6-like"/>
</dbReference>
<accession>A0A9D1N1V9</accession>
<evidence type="ECO:0000313" key="2">
    <source>
        <dbReference type="EMBL" id="HIU93247.1"/>
    </source>
</evidence>
<dbReference type="Proteomes" id="UP000886748">
    <property type="component" value="Unassembled WGS sequence"/>
</dbReference>
<evidence type="ECO:0008006" key="4">
    <source>
        <dbReference type="Google" id="ProtNLM"/>
    </source>
</evidence>
<reference evidence="2" key="2">
    <citation type="journal article" date="2021" name="PeerJ">
        <title>Extensive microbial diversity within the chicken gut microbiome revealed by metagenomics and culture.</title>
        <authorList>
            <person name="Gilroy R."/>
            <person name="Ravi A."/>
            <person name="Getino M."/>
            <person name="Pursley I."/>
            <person name="Horton D.L."/>
            <person name="Alikhan N.F."/>
            <person name="Baker D."/>
            <person name="Gharbi K."/>
            <person name="Hall N."/>
            <person name="Watson M."/>
            <person name="Adriaenssens E.M."/>
            <person name="Foster-Nyarko E."/>
            <person name="Jarju S."/>
            <person name="Secka A."/>
            <person name="Antonio M."/>
            <person name="Oren A."/>
            <person name="Chaudhuri R.R."/>
            <person name="La Ragione R."/>
            <person name="Hildebrand F."/>
            <person name="Pallen M.J."/>
        </authorList>
    </citation>
    <scope>NUCLEOTIDE SEQUENCE</scope>
    <source>
        <strain evidence="2">CHK154-7741</strain>
    </source>
</reference>
<dbReference type="AlphaFoldDB" id="A0A9D1N1V9"/>
<evidence type="ECO:0000256" key="1">
    <source>
        <dbReference type="SAM" id="MobiDB-lite"/>
    </source>
</evidence>
<proteinExistence type="predicted"/>
<protein>
    <recommendedName>
        <fullName evidence="4">Phage portal protein</fullName>
    </recommendedName>
</protein>
<feature type="compositionally biased region" description="Basic and acidic residues" evidence="1">
    <location>
        <begin position="451"/>
        <end position="478"/>
    </location>
</feature>
<dbReference type="EMBL" id="DVOD01000064">
    <property type="protein sequence ID" value="HIU93247.1"/>
    <property type="molecule type" value="Genomic_DNA"/>
</dbReference>
<reference evidence="2" key="1">
    <citation type="submission" date="2020-10" db="EMBL/GenBank/DDBJ databases">
        <authorList>
            <person name="Gilroy R."/>
        </authorList>
    </citation>
    <scope>NUCLEOTIDE SEQUENCE</scope>
    <source>
        <strain evidence="2">CHK154-7741</strain>
    </source>
</reference>
<sequence>MFTNFDIKNTKFDTDTIERFSQYDYYRNLYDGDFNKAFSSTVLKIRKRYPLDNTTAQSLININLFWALTDFFKGFLTNQGITVNVDDDLQDEWDEIAKNNNFISVLKEVYIDNSRFGNGLFKVALENGKAKIFSICPDCWIPVFNQGNLNDIAGHILVYPLEINENGVKKEYKKVEKHHKGYVENEIWTANNGTFGRLLDEDEMAEFNTPMVDDFSEYWNDFLVFPTKNSTESDSYFGESDYKRCKSIVEEIMLTISQNSKIINRHANPKLAGSEQNLEMNPITNERIFPDSDFLKVGTDGIKPEYITADLQADAIAKHIETLTQFFYILTKTPPQAYGLDISGNMSGESLRKIFIAALSKVDDIKQVSFTSTIQNVVSCAMALNSTPVKSVNIAWGEPIPADYSELVNTENSRVAAGTQSKLTTIMTLDNVSEEDAMAEMERMELERADKMSLKEALEQMKQENSKDFESDTDKVDDAQNNPII</sequence>
<feature type="region of interest" description="Disordered" evidence="1">
    <location>
        <begin position="451"/>
        <end position="485"/>
    </location>
</feature>
<gene>
    <name evidence="2" type="ORF">IAD26_08975</name>
</gene>